<dbReference type="EMBL" id="AMZH03009060">
    <property type="protein sequence ID" value="RRT57661.1"/>
    <property type="molecule type" value="Genomic_DNA"/>
</dbReference>
<sequence length="115" mass="13138">MRQWWSTRKTASCEMTSYGRVKGERCAVRGSRLNATAGIAGEEWESTKEQPEMMGRHSFCNCWVRRKKPPLQAREGGVDDVTGDRKLCTGTERWTCSSQAAPKERLLGRWPRFSP</sequence>
<name>A0A426Z117_ENSVE</name>
<gene>
    <name evidence="1" type="ORF">B296_00036187</name>
</gene>
<dbReference type="AlphaFoldDB" id="A0A426Z117"/>
<evidence type="ECO:0000313" key="1">
    <source>
        <dbReference type="EMBL" id="RRT57661.1"/>
    </source>
</evidence>
<organism evidence="1 2">
    <name type="scientific">Ensete ventricosum</name>
    <name type="common">Abyssinian banana</name>
    <name type="synonym">Musa ensete</name>
    <dbReference type="NCBI Taxonomy" id="4639"/>
    <lineage>
        <taxon>Eukaryota</taxon>
        <taxon>Viridiplantae</taxon>
        <taxon>Streptophyta</taxon>
        <taxon>Embryophyta</taxon>
        <taxon>Tracheophyta</taxon>
        <taxon>Spermatophyta</taxon>
        <taxon>Magnoliopsida</taxon>
        <taxon>Liliopsida</taxon>
        <taxon>Zingiberales</taxon>
        <taxon>Musaceae</taxon>
        <taxon>Ensete</taxon>
    </lineage>
</organism>
<proteinExistence type="predicted"/>
<accession>A0A426Z117</accession>
<reference evidence="1 2" key="1">
    <citation type="journal article" date="2014" name="Agronomy (Basel)">
        <title>A Draft Genome Sequence for Ensete ventricosum, the Drought-Tolerant Tree Against Hunger.</title>
        <authorList>
            <person name="Harrison J."/>
            <person name="Moore K.A."/>
            <person name="Paszkiewicz K."/>
            <person name="Jones T."/>
            <person name="Grant M."/>
            <person name="Ambacheew D."/>
            <person name="Muzemil S."/>
            <person name="Studholme D.J."/>
        </authorList>
    </citation>
    <scope>NUCLEOTIDE SEQUENCE [LARGE SCALE GENOMIC DNA]</scope>
</reference>
<dbReference type="Proteomes" id="UP000287651">
    <property type="component" value="Unassembled WGS sequence"/>
</dbReference>
<protein>
    <submittedName>
        <fullName evidence="1">Uncharacterized protein</fullName>
    </submittedName>
</protein>
<comment type="caution">
    <text evidence="1">The sequence shown here is derived from an EMBL/GenBank/DDBJ whole genome shotgun (WGS) entry which is preliminary data.</text>
</comment>
<evidence type="ECO:0000313" key="2">
    <source>
        <dbReference type="Proteomes" id="UP000287651"/>
    </source>
</evidence>